<dbReference type="OrthoDB" id="6362682at2"/>
<dbReference type="RefSeq" id="WP_085758451.1">
    <property type="nucleotide sequence ID" value="NZ_CP019343.1"/>
</dbReference>
<evidence type="ECO:0000259" key="2">
    <source>
        <dbReference type="Pfam" id="PF13472"/>
    </source>
</evidence>
<organism evidence="3 4">
    <name type="scientific">Oceanicoccus sagamiensis</name>
    <dbReference type="NCBI Taxonomy" id="716816"/>
    <lineage>
        <taxon>Bacteria</taxon>
        <taxon>Pseudomonadati</taxon>
        <taxon>Pseudomonadota</taxon>
        <taxon>Gammaproteobacteria</taxon>
        <taxon>Cellvibrionales</taxon>
        <taxon>Spongiibacteraceae</taxon>
        <taxon>Oceanicoccus</taxon>
    </lineage>
</organism>
<dbReference type="InterPro" id="IPR013830">
    <property type="entry name" value="SGNH_hydro"/>
</dbReference>
<dbReference type="CDD" id="cd00229">
    <property type="entry name" value="SGNH_hydrolase"/>
    <property type="match status" value="1"/>
</dbReference>
<dbReference type="SUPFAM" id="SSF52266">
    <property type="entry name" value="SGNH hydrolase"/>
    <property type="match status" value="1"/>
</dbReference>
<dbReference type="EMBL" id="CP019343">
    <property type="protein sequence ID" value="ARN74312.1"/>
    <property type="molecule type" value="Genomic_DNA"/>
</dbReference>
<gene>
    <name evidence="3" type="ORF">BST96_09360</name>
</gene>
<keyword evidence="4" id="KW-1185">Reference proteome</keyword>
<name>A0A1X9ND23_9GAMM</name>
<dbReference type="STRING" id="716816.BST96_09360"/>
<dbReference type="AlphaFoldDB" id="A0A1X9ND23"/>
<proteinExistence type="predicted"/>
<accession>A0A1X9ND23</accession>
<evidence type="ECO:0000313" key="3">
    <source>
        <dbReference type="EMBL" id="ARN74312.1"/>
    </source>
</evidence>
<keyword evidence="1" id="KW-0472">Membrane</keyword>
<keyword evidence="1" id="KW-1133">Transmembrane helix</keyword>
<dbReference type="Gene3D" id="3.40.50.1110">
    <property type="entry name" value="SGNH hydrolase"/>
    <property type="match status" value="1"/>
</dbReference>
<feature type="transmembrane region" description="Helical" evidence="1">
    <location>
        <begin position="12"/>
        <end position="35"/>
    </location>
</feature>
<feature type="domain" description="SGNH hydrolase-type esterase" evidence="2">
    <location>
        <begin position="106"/>
        <end position="365"/>
    </location>
</feature>
<evidence type="ECO:0000313" key="4">
    <source>
        <dbReference type="Proteomes" id="UP000193450"/>
    </source>
</evidence>
<dbReference type="Pfam" id="PF13472">
    <property type="entry name" value="Lipase_GDSL_2"/>
    <property type="match status" value="1"/>
</dbReference>
<dbReference type="Proteomes" id="UP000193450">
    <property type="component" value="Chromosome"/>
</dbReference>
<protein>
    <recommendedName>
        <fullName evidence="2">SGNH hydrolase-type esterase domain-containing protein</fullName>
    </recommendedName>
</protein>
<reference evidence="3 4" key="1">
    <citation type="submission" date="2016-11" db="EMBL/GenBank/DDBJ databases">
        <title>Trade-off between light-utilization and light-protection in marine flavobacteria.</title>
        <authorList>
            <person name="Kumagai Y."/>
        </authorList>
    </citation>
    <scope>NUCLEOTIDE SEQUENCE [LARGE SCALE GENOMIC DNA]</scope>
    <source>
        <strain evidence="3 4">NBRC 107125</strain>
    </source>
</reference>
<dbReference type="GO" id="GO:0016788">
    <property type="term" value="F:hydrolase activity, acting on ester bonds"/>
    <property type="evidence" value="ECO:0007669"/>
    <property type="project" value="UniProtKB-ARBA"/>
</dbReference>
<dbReference type="InterPro" id="IPR036514">
    <property type="entry name" value="SGNH_hydro_sf"/>
</dbReference>
<evidence type="ECO:0000256" key="1">
    <source>
        <dbReference type="SAM" id="Phobius"/>
    </source>
</evidence>
<keyword evidence="1" id="KW-0812">Transmembrane</keyword>
<sequence>MTQDKANKQSLLAITTVTISLIICAVLADTFLGWYKHKVASSSQMQPGLMRYHPQLGWTLSPSWQGSHQHHDFSVVYSTHIFGFRNGMDEQAFLPHKKTRPRVALVGDSFTFGFGVNDEETFHAQLSLADPDREYINLSVPGYSTDQQYLLIKNTATDFAIDHYVLVFYLGNDILDNPLPFPLQAPRGKPFFELHNNQLQLNNTPVPKQAKTAALQATTLDSIIFGNELAAYSSSLDYLRQSSELLRLIIPPSKTPDSAAIYSILERRLAAQETLLLALLKAIQQQTQHQQSALTLAILPGQSLIVSPNSYSAHFQDYVRIKSTGMAETLGIEVIDIAEQLAAQYQPGKRWFHPNEGHLTAEGHRKVAEIINSAMQQ</sequence>
<dbReference type="KEGG" id="osg:BST96_09360"/>